<reference evidence="8 9" key="1">
    <citation type="submission" date="2024-04" db="EMBL/GenBank/DDBJ databases">
        <title>Phyllosticta paracitricarpa is synonymous to the EU quarantine fungus P. citricarpa based on phylogenomic analyses.</title>
        <authorList>
            <consortium name="Lawrence Berkeley National Laboratory"/>
            <person name="Van Ingen-Buijs V.A."/>
            <person name="Van Westerhoven A.C."/>
            <person name="Haridas S."/>
            <person name="Skiadas P."/>
            <person name="Martin F."/>
            <person name="Groenewald J.Z."/>
            <person name="Crous P.W."/>
            <person name="Seidl M.F."/>
        </authorList>
    </citation>
    <scope>NUCLEOTIDE SEQUENCE [LARGE SCALE GENOMIC DNA]</scope>
    <source>
        <strain evidence="8 9">CBS 123371</strain>
    </source>
</reference>
<keyword evidence="4" id="KW-0496">Mitochondrion</keyword>
<evidence type="ECO:0000256" key="3">
    <source>
        <dbReference type="ARBA" id="ARBA00022980"/>
    </source>
</evidence>
<keyword evidence="3" id="KW-0689">Ribosomal protein</keyword>
<evidence type="ECO:0000259" key="7">
    <source>
        <dbReference type="SMART" id="SM00916"/>
    </source>
</evidence>
<dbReference type="SUPFAM" id="SSF52833">
    <property type="entry name" value="Thioredoxin-like"/>
    <property type="match status" value="1"/>
</dbReference>
<proteinExistence type="inferred from homology"/>
<evidence type="ECO:0000256" key="2">
    <source>
        <dbReference type="ARBA" id="ARBA00006073"/>
    </source>
</evidence>
<dbReference type="EMBL" id="JBBPHU010000006">
    <property type="protein sequence ID" value="KAK7516372.1"/>
    <property type="molecule type" value="Genomic_DNA"/>
</dbReference>
<gene>
    <name evidence="8" type="ORF">IWZ03DRAFT_377895</name>
</gene>
<keyword evidence="9" id="KW-1185">Reference proteome</keyword>
<dbReference type="PANTHER" id="PTHR21396:SF2">
    <property type="entry name" value="LARGE RIBOSOMAL SUBUNIT PROTEIN ML43"/>
    <property type="match status" value="1"/>
</dbReference>
<comment type="caution">
    <text evidence="8">The sequence shown here is derived from an EMBL/GenBank/DDBJ whole genome shotgun (WGS) entry which is preliminary data.</text>
</comment>
<feature type="domain" description="Ribosomal protein/NADH dehydrogenase" evidence="7">
    <location>
        <begin position="32"/>
        <end position="105"/>
    </location>
</feature>
<dbReference type="Proteomes" id="UP001363622">
    <property type="component" value="Unassembled WGS sequence"/>
</dbReference>
<dbReference type="Gene3D" id="3.40.30.10">
    <property type="entry name" value="Glutaredoxin"/>
    <property type="match status" value="1"/>
</dbReference>
<keyword evidence="5" id="KW-0687">Ribonucleoprotein</keyword>
<protein>
    <recommendedName>
        <fullName evidence="6">Large ribosomal subunit protein mL43</fullName>
    </recommendedName>
</protein>
<dbReference type="InterPro" id="IPR036249">
    <property type="entry name" value="Thioredoxin-like_sf"/>
</dbReference>
<organism evidence="8 9">
    <name type="scientific">Phyllosticta citriasiana</name>
    <dbReference type="NCBI Taxonomy" id="595635"/>
    <lineage>
        <taxon>Eukaryota</taxon>
        <taxon>Fungi</taxon>
        <taxon>Dikarya</taxon>
        <taxon>Ascomycota</taxon>
        <taxon>Pezizomycotina</taxon>
        <taxon>Dothideomycetes</taxon>
        <taxon>Dothideomycetes incertae sedis</taxon>
        <taxon>Botryosphaeriales</taxon>
        <taxon>Phyllostictaceae</taxon>
        <taxon>Phyllosticta</taxon>
    </lineage>
</organism>
<evidence type="ECO:0000256" key="5">
    <source>
        <dbReference type="ARBA" id="ARBA00023274"/>
    </source>
</evidence>
<evidence type="ECO:0000256" key="1">
    <source>
        <dbReference type="ARBA" id="ARBA00004173"/>
    </source>
</evidence>
<dbReference type="SMART" id="SM00916">
    <property type="entry name" value="L51_S25_CI-B8"/>
    <property type="match status" value="1"/>
</dbReference>
<accession>A0ABR1KJW2</accession>
<sequence length="138" mass="15530">MPLGTLKAVAQSQNGVGAFIKQCKRLDFHYCDWAGSSKGMITFLQQKLPAFAKANPEIEITVSPRPNRHPVIKGHYVNNQKRAICVKKLDPNQILMKAELLRDSSGTINKRQTNKPVKSMNESVRGIWSPFHGARYQI</sequence>
<comment type="similarity">
    <text evidence="2">Belongs to the mitochondrion-specific ribosomal protein mL43 family.</text>
</comment>
<dbReference type="PANTHER" id="PTHR21396">
    <property type="entry name" value="39S RIBOSOMAL PROTEIN L43"/>
    <property type="match status" value="1"/>
</dbReference>
<comment type="subcellular location">
    <subcellularLocation>
        <location evidence="1">Mitochondrion</location>
    </subcellularLocation>
</comment>
<evidence type="ECO:0000313" key="8">
    <source>
        <dbReference type="EMBL" id="KAK7516372.1"/>
    </source>
</evidence>
<dbReference type="Pfam" id="PF05047">
    <property type="entry name" value="L51_S25_CI-B8"/>
    <property type="match status" value="1"/>
</dbReference>
<evidence type="ECO:0000313" key="9">
    <source>
        <dbReference type="Proteomes" id="UP001363622"/>
    </source>
</evidence>
<evidence type="ECO:0000256" key="6">
    <source>
        <dbReference type="ARBA" id="ARBA00035188"/>
    </source>
</evidence>
<evidence type="ECO:0000256" key="4">
    <source>
        <dbReference type="ARBA" id="ARBA00023128"/>
    </source>
</evidence>
<name>A0ABR1KJW2_9PEZI</name>
<dbReference type="InterPro" id="IPR039927">
    <property type="entry name" value="Ribosomal_mL43"/>
</dbReference>
<dbReference type="InterPro" id="IPR007741">
    <property type="entry name" value="Ribosomal_mL43/mS25/NADH_DH"/>
</dbReference>